<dbReference type="GO" id="GO:0008803">
    <property type="term" value="F:bis(5'-nucleosyl)-tetraphosphatase (symmetrical) activity"/>
    <property type="evidence" value="ECO:0007669"/>
    <property type="project" value="TreeGrafter"/>
</dbReference>
<dbReference type="InterPro" id="IPR050126">
    <property type="entry name" value="Ap4A_hydrolase"/>
</dbReference>
<organism evidence="3 4">
    <name type="scientific">Limimaricola soesokkakensis</name>
    <dbReference type="NCBI Taxonomy" id="1343159"/>
    <lineage>
        <taxon>Bacteria</taxon>
        <taxon>Pseudomonadati</taxon>
        <taxon>Pseudomonadota</taxon>
        <taxon>Alphaproteobacteria</taxon>
        <taxon>Rhodobacterales</taxon>
        <taxon>Paracoccaceae</taxon>
        <taxon>Limimaricola</taxon>
    </lineage>
</organism>
<reference evidence="3 4" key="1">
    <citation type="submission" date="2017-03" db="EMBL/GenBank/DDBJ databases">
        <authorList>
            <person name="Afonso C.L."/>
            <person name="Miller P.J."/>
            <person name="Scott M.A."/>
            <person name="Spackman E."/>
            <person name="Goraichik I."/>
            <person name="Dimitrov K.M."/>
            <person name="Suarez D.L."/>
            <person name="Swayne D.E."/>
        </authorList>
    </citation>
    <scope>NUCLEOTIDE SEQUENCE [LARGE SCALE GENOMIC DNA]</scope>
    <source>
        <strain evidence="3 4">CECT 8367</strain>
    </source>
</reference>
<protein>
    <submittedName>
        <fullName evidence="3">Diadenosine tetraphosphatase</fullName>
    </submittedName>
    <submittedName>
        <fullName evidence="2">Serine/threonine protein phosphatase 1</fullName>
    </submittedName>
</protein>
<dbReference type="SUPFAM" id="SSF56300">
    <property type="entry name" value="Metallo-dependent phosphatases"/>
    <property type="match status" value="1"/>
</dbReference>
<evidence type="ECO:0000259" key="1">
    <source>
        <dbReference type="Pfam" id="PF00149"/>
    </source>
</evidence>
<dbReference type="RefSeq" id="WP_165761480.1">
    <property type="nucleotide sequence ID" value="NZ_FWFY01000009.1"/>
</dbReference>
<dbReference type="PANTHER" id="PTHR42850:SF4">
    <property type="entry name" value="ZINC-DEPENDENT ENDOPOLYPHOSPHATASE"/>
    <property type="match status" value="1"/>
</dbReference>
<dbReference type="InterPro" id="IPR029052">
    <property type="entry name" value="Metallo-depent_PP-like"/>
</dbReference>
<dbReference type="PANTHER" id="PTHR42850">
    <property type="entry name" value="METALLOPHOSPHOESTERASE"/>
    <property type="match status" value="1"/>
</dbReference>
<feature type="domain" description="Calcineurin-like phosphoesterase" evidence="1">
    <location>
        <begin position="20"/>
        <end position="212"/>
    </location>
</feature>
<dbReference type="Gene3D" id="3.60.21.10">
    <property type="match status" value="1"/>
</dbReference>
<keyword evidence="5" id="KW-1185">Reference proteome</keyword>
<dbReference type="Proteomes" id="UP000193495">
    <property type="component" value="Unassembled WGS sequence"/>
</dbReference>
<dbReference type="EMBL" id="FWFY01000009">
    <property type="protein sequence ID" value="SLN59829.1"/>
    <property type="molecule type" value="Genomic_DNA"/>
</dbReference>
<dbReference type="EMBL" id="PYGB01000009">
    <property type="protein sequence ID" value="PSK84048.1"/>
    <property type="molecule type" value="Genomic_DNA"/>
</dbReference>
<dbReference type="AlphaFoldDB" id="A0A1X6ZRX8"/>
<evidence type="ECO:0000313" key="4">
    <source>
        <dbReference type="Proteomes" id="UP000193495"/>
    </source>
</evidence>
<sequence length="290" mass="32418">MLITDWASNFGPSFETQTFAIGDVHGQAGALERLLDHIDSIPRVGQREIILLGDLCDRGAESLRCFELAWNASSRADECHILPGNHEIMMLKAIDDPKEVYWWKIIGGSKTLQCIGSQDEMGDEARLAALRAAFPDGLEDTLRHGATHLIREGVLFVHAGLHPEMNADEFLEQDRFARDKLDRHWAWIRQPFLSWQGGWEHHGLHMVVHGHSPATTRPLLSVEEASTVLEVAGKHRAICVDVGAMKMPQIAAVEFLGTQHRLHVAAAPADWVDDPFADWRKPLGDTVDIR</sequence>
<accession>A0A1X6ZRX8</accession>
<evidence type="ECO:0000313" key="3">
    <source>
        <dbReference type="EMBL" id="SLN59829.1"/>
    </source>
</evidence>
<name>A0A1X6ZRX8_9RHOB</name>
<reference evidence="2 5" key="2">
    <citation type="submission" date="2018-03" db="EMBL/GenBank/DDBJ databases">
        <title>Genomic Encyclopedia of Archaeal and Bacterial Type Strains, Phase II (KMG-II): from individual species to whole genera.</title>
        <authorList>
            <person name="Goeker M."/>
        </authorList>
    </citation>
    <scope>NUCLEOTIDE SEQUENCE [LARGE SCALE GENOMIC DNA]</scope>
    <source>
        <strain evidence="2 5">DSM 29956</strain>
    </source>
</reference>
<evidence type="ECO:0000313" key="5">
    <source>
        <dbReference type="Proteomes" id="UP000240624"/>
    </source>
</evidence>
<dbReference type="InterPro" id="IPR004843">
    <property type="entry name" value="Calcineurin-like_PHP"/>
</dbReference>
<dbReference type="GO" id="GO:0016791">
    <property type="term" value="F:phosphatase activity"/>
    <property type="evidence" value="ECO:0007669"/>
    <property type="project" value="TreeGrafter"/>
</dbReference>
<gene>
    <name evidence="2" type="ORF">CLV79_10920</name>
    <name evidence="3" type="ORF">LOS8367_02878</name>
</gene>
<dbReference type="GO" id="GO:0110154">
    <property type="term" value="P:RNA decapping"/>
    <property type="evidence" value="ECO:0007669"/>
    <property type="project" value="TreeGrafter"/>
</dbReference>
<dbReference type="Pfam" id="PF00149">
    <property type="entry name" value="Metallophos"/>
    <property type="match status" value="1"/>
</dbReference>
<evidence type="ECO:0000313" key="2">
    <source>
        <dbReference type="EMBL" id="PSK84048.1"/>
    </source>
</evidence>
<proteinExistence type="predicted"/>
<dbReference type="Proteomes" id="UP000240624">
    <property type="component" value="Unassembled WGS sequence"/>
</dbReference>
<dbReference type="GO" id="GO:0005737">
    <property type="term" value="C:cytoplasm"/>
    <property type="evidence" value="ECO:0007669"/>
    <property type="project" value="TreeGrafter"/>
</dbReference>